<dbReference type="AlphaFoldDB" id="E6UJY7"/>
<dbReference type="PROSITE" id="PS51766">
    <property type="entry name" value="DOCKERIN"/>
    <property type="match status" value="1"/>
</dbReference>
<dbReference type="HOGENOM" id="CLU_645406_0_0_9"/>
<feature type="signal peptide" evidence="1">
    <location>
        <begin position="1"/>
        <end position="31"/>
    </location>
</feature>
<accession>E6UJY7</accession>
<evidence type="ECO:0000313" key="3">
    <source>
        <dbReference type="EMBL" id="ADU23983.1"/>
    </source>
</evidence>
<dbReference type="Proteomes" id="UP000006919">
    <property type="component" value="Plasmid pRUMAL01"/>
</dbReference>
<geneLocation type="plasmid" evidence="3 4">
    <name>pRUMAL01</name>
</geneLocation>
<protein>
    <recommendedName>
        <fullName evidence="2">Dockerin domain-containing protein</fullName>
    </recommendedName>
</protein>
<dbReference type="GO" id="GO:0000272">
    <property type="term" value="P:polysaccharide catabolic process"/>
    <property type="evidence" value="ECO:0007669"/>
    <property type="project" value="InterPro"/>
</dbReference>
<evidence type="ECO:0000256" key="1">
    <source>
        <dbReference type="SAM" id="SignalP"/>
    </source>
</evidence>
<dbReference type="Pfam" id="PF00404">
    <property type="entry name" value="Dockerin_1"/>
    <property type="match status" value="1"/>
</dbReference>
<feature type="domain" description="Dockerin" evidence="2">
    <location>
        <begin position="32"/>
        <end position="101"/>
    </location>
</feature>
<dbReference type="SUPFAM" id="SSF63446">
    <property type="entry name" value="Type I dockerin domain"/>
    <property type="match status" value="1"/>
</dbReference>
<dbReference type="EMBL" id="CP002404">
    <property type="protein sequence ID" value="ADU23983.1"/>
    <property type="molecule type" value="Genomic_DNA"/>
</dbReference>
<evidence type="ECO:0000259" key="2">
    <source>
        <dbReference type="PROSITE" id="PS51766"/>
    </source>
</evidence>
<gene>
    <name evidence="3" type="ordered locus">Rumal_3541</name>
</gene>
<dbReference type="InterPro" id="IPR018247">
    <property type="entry name" value="EF_Hand_1_Ca_BS"/>
</dbReference>
<dbReference type="OrthoDB" id="1816152at2"/>
<dbReference type="RefSeq" id="WP_013483532.1">
    <property type="nucleotide sequence ID" value="NC_014824.1"/>
</dbReference>
<dbReference type="PROSITE" id="PS00018">
    <property type="entry name" value="EF_HAND_1"/>
    <property type="match status" value="2"/>
</dbReference>
<reference evidence="4" key="1">
    <citation type="journal article" date="2011" name="J. Bacteriol.">
        <title>Complete genome of the cellulolytic ruminal bacterium Ruminococcus albus 7.</title>
        <authorList>
            <person name="Suen G."/>
            <person name="Stevenson D.M."/>
            <person name="Bruce D.C."/>
            <person name="Chertkov O."/>
            <person name="Copeland A."/>
            <person name="Cheng J.F."/>
            <person name="Detter C."/>
            <person name="Detter J.C."/>
            <person name="Goodwin L.A."/>
            <person name="Han C.S."/>
            <person name="Hauser L.J."/>
            <person name="Ivanova N.N."/>
            <person name="Kyrpides N.C."/>
            <person name="Land M.L."/>
            <person name="Lapidus A."/>
            <person name="Lucas S."/>
            <person name="Ovchinnikova G."/>
            <person name="Pitluck S."/>
            <person name="Tapia R."/>
            <person name="Woyke T."/>
            <person name="Boyum J."/>
            <person name="Mead D."/>
            <person name="Weimer P.J."/>
        </authorList>
    </citation>
    <scope>NUCLEOTIDE SEQUENCE [LARGE SCALE GENOMIC DNA]</scope>
    <source>
        <strain evidence="4">ATCC 27210 / DSM 20455 / JCM 14654 / NCDO 2250 / 7</strain>
        <plasmid evidence="4">pRUMAL01</plasmid>
    </source>
</reference>
<dbReference type="InterPro" id="IPR016134">
    <property type="entry name" value="Dockerin_dom"/>
</dbReference>
<dbReference type="KEGG" id="ral:Rumal_3541"/>
<feature type="chain" id="PRO_5003213177" description="Dockerin domain-containing protein" evidence="1">
    <location>
        <begin position="32"/>
        <end position="425"/>
    </location>
</feature>
<organism evidence="3 4">
    <name type="scientific">Ruminococcus albus (strain ATCC 27210 / DSM 20455 / JCM 14654 / NCDO 2250 / 7)</name>
    <dbReference type="NCBI Taxonomy" id="697329"/>
    <lineage>
        <taxon>Bacteria</taxon>
        <taxon>Bacillati</taxon>
        <taxon>Bacillota</taxon>
        <taxon>Clostridia</taxon>
        <taxon>Eubacteriales</taxon>
        <taxon>Oscillospiraceae</taxon>
        <taxon>Ruminococcus</taxon>
    </lineage>
</organism>
<evidence type="ECO:0000313" key="4">
    <source>
        <dbReference type="Proteomes" id="UP000006919"/>
    </source>
</evidence>
<dbReference type="GO" id="GO:0004553">
    <property type="term" value="F:hydrolase activity, hydrolyzing O-glycosyl compounds"/>
    <property type="evidence" value="ECO:0007669"/>
    <property type="project" value="InterPro"/>
</dbReference>
<dbReference type="eggNOG" id="COG5492">
    <property type="taxonomic scope" value="Bacteria"/>
</dbReference>
<keyword evidence="1" id="KW-0732">Signal</keyword>
<dbReference type="InterPro" id="IPR036439">
    <property type="entry name" value="Dockerin_dom_sf"/>
</dbReference>
<sequence precursor="true">MRKVFKCINKVIASAIAALLAVSGTVLVSFADDYQKGDVNRSGSINVTDIISVAAHIKGKRLIDPEYQYLADINEDGIINISDITTIAARVKGYYANKVPEKVNFTSTDTSPSYLFLKQNYKGMVKSKELDPNSNNGVLFDNLYYGYQIDDNTYRLYSRNTYTDVPKKYVRDGVFITNKYNNILNVGNISQFDNELNVTEYNGKDKDLSCGPACIAMAVTSEFKKNVSITDVFVDGNNYAWSIGAIPKNLYAHNYNYTPWNFEWCEAGGNGTTLNGMFRLMQIYADREGKTAVSPVVNYYESNNKTIDKIDKALSEGHTVVASVLFNSRYVAFNGYSNTIRAAANFLPANPFIHYVVIAGECDGSGKYDGYYAVADPYKKALKDINGNLVCDDINSGLTIVRKQTMAGSINQMYDSWYRGIVYVK</sequence>
<keyword evidence="3" id="KW-0614">Plasmid</keyword>
<dbReference type="Gene3D" id="1.10.1330.10">
    <property type="entry name" value="Dockerin domain"/>
    <property type="match status" value="1"/>
</dbReference>
<dbReference type="InterPro" id="IPR002105">
    <property type="entry name" value="Dockerin_1_rpt"/>
</dbReference>
<dbReference type="CDD" id="cd14256">
    <property type="entry name" value="Dockerin_I"/>
    <property type="match status" value="1"/>
</dbReference>
<name>E6UJY7_RUMA7</name>
<proteinExistence type="predicted"/>